<sequence>MGAQASRDSGGAADSRPEPPDERLAVRAWRTGVPFTLLHDEGFVVEKYQELLAASGAQTTKQSNSKAREEVQTTVSGLDEAPMDEMQHAADMARIKLFTRTKREEGLAGGQGGSRPASPSSSAPGASSVTTSTGRENPPSALAGMVGNTLSRESTESVDNEKLRAQRDELLQVYFEQIAVTMTQNQVEAAEGVAREEVNIVGESFDLTERGELKMPMIAGRQKISRDVTAASVFSVGSLRLQLEMLREFRVFSPRLFENGTMALVQTMLDSPPFSLQDVIPGSPDDALLSDVHKFCRDVLHPEEGHVTSDVQQQVTLLLLLALGVSSGRISLLLEFVDELLMLTHETATNKSLIQGHPFTAWIKVFMQRMQSYRINFALGTFEESAFVKKVAVKTLPDDTGNDNADNAMEDTNAKFSSKALATDGSFVYTWSLVNGLAKIGTGLNFTIAGRVYAEVPASVYLQQLEEKRAVRKLVYGFGENVKDVSGFTKEKMAIVLANPSSESTNATVHDIFNAVDASETHLKLLVSYHIGNAHDVCILEDGDTFTLPVPCTEHGISNVRVNRVWYGDFDILNTEAVLEFCNQLEKRKLDVADHDENGLNLTHELIEQLLTLSGVSLGKMADSKKMMVIYACGVNYESVGAQVLEENDRFIDVEE</sequence>
<evidence type="ECO:0000313" key="3">
    <source>
        <dbReference type="Proteomes" id="UP000237271"/>
    </source>
</evidence>
<protein>
    <submittedName>
        <fullName evidence="2">HECT E3 ubiquitin ligase</fullName>
    </submittedName>
</protein>
<organism evidence="2 3">
    <name type="scientific">Phytophthora palmivora</name>
    <dbReference type="NCBI Taxonomy" id="4796"/>
    <lineage>
        <taxon>Eukaryota</taxon>
        <taxon>Sar</taxon>
        <taxon>Stramenopiles</taxon>
        <taxon>Oomycota</taxon>
        <taxon>Peronosporomycetes</taxon>
        <taxon>Peronosporales</taxon>
        <taxon>Peronosporaceae</taxon>
        <taxon>Phytophthora</taxon>
    </lineage>
</organism>
<name>A0A2P4XVH6_9STRA</name>
<reference evidence="2 3" key="1">
    <citation type="journal article" date="2017" name="Genome Biol. Evol.">
        <title>Phytophthora megakarya and P. palmivora, closely related causal agents of cacao black pod rot, underwent increases in genome sizes and gene numbers by different mechanisms.</title>
        <authorList>
            <person name="Ali S.S."/>
            <person name="Shao J."/>
            <person name="Lary D.J."/>
            <person name="Kronmiller B."/>
            <person name="Shen D."/>
            <person name="Strem M.D."/>
            <person name="Amoako-Attah I."/>
            <person name="Akrofi A.Y."/>
            <person name="Begoude B.A."/>
            <person name="Ten Hoopen G.M."/>
            <person name="Coulibaly K."/>
            <person name="Kebe B.I."/>
            <person name="Melnick R.L."/>
            <person name="Guiltinan M.J."/>
            <person name="Tyler B.M."/>
            <person name="Meinhardt L.W."/>
            <person name="Bailey B.A."/>
        </authorList>
    </citation>
    <scope>NUCLEOTIDE SEQUENCE [LARGE SCALE GENOMIC DNA]</scope>
    <source>
        <strain evidence="3">sbr112.9</strain>
    </source>
</reference>
<evidence type="ECO:0000256" key="1">
    <source>
        <dbReference type="SAM" id="MobiDB-lite"/>
    </source>
</evidence>
<feature type="region of interest" description="Disordered" evidence="1">
    <location>
        <begin position="1"/>
        <end position="23"/>
    </location>
</feature>
<dbReference type="AlphaFoldDB" id="A0A2P4XVH6"/>
<dbReference type="OrthoDB" id="107797at2759"/>
<feature type="compositionally biased region" description="Low complexity" evidence="1">
    <location>
        <begin position="114"/>
        <end position="134"/>
    </location>
</feature>
<proteinExistence type="predicted"/>
<keyword evidence="3" id="KW-1185">Reference proteome</keyword>
<gene>
    <name evidence="2" type="ORF">PHPALM_14152</name>
</gene>
<feature type="region of interest" description="Disordered" evidence="1">
    <location>
        <begin position="104"/>
        <end position="160"/>
    </location>
</feature>
<dbReference type="EMBL" id="NCKW01007849">
    <property type="protein sequence ID" value="POM69557.1"/>
    <property type="molecule type" value="Genomic_DNA"/>
</dbReference>
<evidence type="ECO:0000313" key="2">
    <source>
        <dbReference type="EMBL" id="POM69557.1"/>
    </source>
</evidence>
<dbReference type="Proteomes" id="UP000237271">
    <property type="component" value="Unassembled WGS sequence"/>
</dbReference>
<comment type="caution">
    <text evidence="2">The sequence shown here is derived from an EMBL/GenBank/DDBJ whole genome shotgun (WGS) entry which is preliminary data.</text>
</comment>
<accession>A0A2P4XVH6</accession>